<feature type="signal peptide" evidence="1">
    <location>
        <begin position="1"/>
        <end position="17"/>
    </location>
</feature>
<keyword evidence="3" id="KW-1185">Reference proteome</keyword>
<sequence length="162" mass="17242">MRAAILLTGILSSTVLGADYLLASPYFGADKYFGLLLDPHGGSIVLAQNDGGKSGNDNSSSISLQGGSLILSQTYDYIPRVVQVAVTNTSELVIADGGFANPPYVEFSFTSNGTLVYGDDKQDGFCEKGDAGQGEANLYLAPKGFECNDIGRYTFTRVQRDF</sequence>
<dbReference type="Proteomes" id="UP000509510">
    <property type="component" value="Chromosome II"/>
</dbReference>
<proteinExistence type="predicted"/>
<evidence type="ECO:0000313" key="3">
    <source>
        <dbReference type="Proteomes" id="UP000509510"/>
    </source>
</evidence>
<accession>A0A7H8QUT3</accession>
<dbReference type="AlphaFoldDB" id="A0A7H8QUT3"/>
<dbReference type="EMBL" id="CP055899">
    <property type="protein sequence ID" value="QKX57488.1"/>
    <property type="molecule type" value="Genomic_DNA"/>
</dbReference>
<protein>
    <submittedName>
        <fullName evidence="2">Uncharacterized protein</fullName>
    </submittedName>
</protein>
<evidence type="ECO:0000256" key="1">
    <source>
        <dbReference type="SAM" id="SignalP"/>
    </source>
</evidence>
<organism evidence="2 3">
    <name type="scientific">Talaromyces rugulosus</name>
    <name type="common">Penicillium rugulosum</name>
    <dbReference type="NCBI Taxonomy" id="121627"/>
    <lineage>
        <taxon>Eukaryota</taxon>
        <taxon>Fungi</taxon>
        <taxon>Dikarya</taxon>
        <taxon>Ascomycota</taxon>
        <taxon>Pezizomycotina</taxon>
        <taxon>Eurotiomycetes</taxon>
        <taxon>Eurotiomycetidae</taxon>
        <taxon>Eurotiales</taxon>
        <taxon>Trichocomaceae</taxon>
        <taxon>Talaromyces</taxon>
        <taxon>Talaromyces sect. Islandici</taxon>
    </lineage>
</organism>
<feature type="chain" id="PRO_5028845887" evidence="1">
    <location>
        <begin position="18"/>
        <end position="162"/>
    </location>
</feature>
<dbReference type="GeneID" id="55992103"/>
<evidence type="ECO:0000313" key="2">
    <source>
        <dbReference type="EMBL" id="QKX57488.1"/>
    </source>
</evidence>
<reference evidence="3" key="1">
    <citation type="submission" date="2020-06" db="EMBL/GenBank/DDBJ databases">
        <title>A chromosome-scale genome assembly of Talaromyces rugulosus W13939.</title>
        <authorList>
            <person name="Wang B."/>
            <person name="Guo L."/>
            <person name="Ye K."/>
            <person name="Wang L."/>
        </authorList>
    </citation>
    <scope>NUCLEOTIDE SEQUENCE [LARGE SCALE GENOMIC DNA]</scope>
    <source>
        <strain evidence="3">W13939</strain>
    </source>
</reference>
<keyword evidence="1" id="KW-0732">Signal</keyword>
<gene>
    <name evidence="2" type="ORF">TRUGW13939_04602</name>
</gene>
<name>A0A7H8QUT3_TALRU</name>
<dbReference type="KEGG" id="trg:TRUGW13939_04602"/>
<dbReference type="RefSeq" id="XP_035343666.1">
    <property type="nucleotide sequence ID" value="XM_035487773.1"/>
</dbReference>